<name>A0A482VXB3_ASBVE</name>
<gene>
    <name evidence="2" type="ORF">BDFB_004664</name>
</gene>
<feature type="compositionally biased region" description="Basic residues" evidence="1">
    <location>
        <begin position="371"/>
        <end position="380"/>
    </location>
</feature>
<dbReference type="Proteomes" id="UP000292052">
    <property type="component" value="Unassembled WGS sequence"/>
</dbReference>
<feature type="region of interest" description="Disordered" evidence="1">
    <location>
        <begin position="291"/>
        <end position="380"/>
    </location>
</feature>
<keyword evidence="3" id="KW-1185">Reference proteome</keyword>
<feature type="non-terminal residue" evidence="2">
    <location>
        <position position="380"/>
    </location>
</feature>
<evidence type="ECO:0000256" key="1">
    <source>
        <dbReference type="SAM" id="MobiDB-lite"/>
    </source>
</evidence>
<comment type="caution">
    <text evidence="2">The sequence shown here is derived from an EMBL/GenBank/DDBJ whole genome shotgun (WGS) entry which is preliminary data.</text>
</comment>
<reference evidence="2 3" key="1">
    <citation type="submission" date="2017-03" db="EMBL/GenBank/DDBJ databases">
        <title>Genome of the blue death feigning beetle - Asbolus verrucosus.</title>
        <authorList>
            <person name="Rider S.D."/>
        </authorList>
    </citation>
    <scope>NUCLEOTIDE SEQUENCE [LARGE SCALE GENOMIC DNA]</scope>
    <source>
        <strain evidence="2">Butters</strain>
        <tissue evidence="2">Head and leg muscle</tissue>
    </source>
</reference>
<feature type="region of interest" description="Disordered" evidence="1">
    <location>
        <begin position="223"/>
        <end position="254"/>
    </location>
</feature>
<proteinExistence type="predicted"/>
<feature type="compositionally biased region" description="Polar residues" evidence="1">
    <location>
        <begin position="303"/>
        <end position="313"/>
    </location>
</feature>
<organism evidence="2 3">
    <name type="scientific">Asbolus verrucosus</name>
    <name type="common">Desert ironclad beetle</name>
    <dbReference type="NCBI Taxonomy" id="1661398"/>
    <lineage>
        <taxon>Eukaryota</taxon>
        <taxon>Metazoa</taxon>
        <taxon>Ecdysozoa</taxon>
        <taxon>Arthropoda</taxon>
        <taxon>Hexapoda</taxon>
        <taxon>Insecta</taxon>
        <taxon>Pterygota</taxon>
        <taxon>Neoptera</taxon>
        <taxon>Endopterygota</taxon>
        <taxon>Coleoptera</taxon>
        <taxon>Polyphaga</taxon>
        <taxon>Cucujiformia</taxon>
        <taxon>Tenebrionidae</taxon>
        <taxon>Pimeliinae</taxon>
        <taxon>Asbolus</taxon>
    </lineage>
</organism>
<sequence>VTSRPIEKFFQQNPGIKKLPLPDVLLDNDEVCYLEAPKMIDPGELLGKVINFVDKTKIKINRTKYVIEPSLEDIKPLTILTKNLKVIHPVAFLRFREYSKRKKESGSVESEQFAPSFPDNLKVRHPLFGAQYEDKIALDEEIQKKLDNTIDQFVKKKKREKKKEQDEDINQELISTISEFDSFRNESEEEKNKKKQKINVINNIIIPSHQFRQEAESLSLEGDSFQKKKKKHKKEKKAEEMRLKPNASLETTDFEIHDEHSLQLPTFEFDISSIMSKEECAVENDAITQENVTKVSPKKQKNQNESLDNSVINDDSRKKKKKKRQKSDDEDSEVSPKKKHKKDKEENEETTNSLILDILSRVKSEMDTSSMKHKKKKRSD</sequence>
<protein>
    <submittedName>
        <fullName evidence="2">Uncharacterized protein</fullName>
    </submittedName>
</protein>
<feature type="non-terminal residue" evidence="2">
    <location>
        <position position="1"/>
    </location>
</feature>
<accession>A0A482VXB3</accession>
<evidence type="ECO:0000313" key="2">
    <source>
        <dbReference type="EMBL" id="RZC37243.1"/>
    </source>
</evidence>
<dbReference type="OrthoDB" id="8197684at2759"/>
<dbReference type="AlphaFoldDB" id="A0A482VXB3"/>
<evidence type="ECO:0000313" key="3">
    <source>
        <dbReference type="Proteomes" id="UP000292052"/>
    </source>
</evidence>
<dbReference type="EMBL" id="QDEB01054458">
    <property type="protein sequence ID" value="RZC37243.1"/>
    <property type="molecule type" value="Genomic_DNA"/>
</dbReference>